<dbReference type="InterPro" id="IPR027417">
    <property type="entry name" value="P-loop_NTPase"/>
</dbReference>
<dbReference type="Pfam" id="PF00005">
    <property type="entry name" value="ABC_tran"/>
    <property type="match status" value="1"/>
</dbReference>
<dbReference type="InterPro" id="IPR017871">
    <property type="entry name" value="ABC_transporter-like_CS"/>
</dbReference>
<dbReference type="SUPFAM" id="SSF52540">
    <property type="entry name" value="P-loop containing nucleoside triphosphate hydrolases"/>
    <property type="match status" value="1"/>
</dbReference>
<dbReference type="GO" id="GO:0005524">
    <property type="term" value="F:ATP binding"/>
    <property type="evidence" value="ECO:0007669"/>
    <property type="project" value="UniProtKB-KW"/>
</dbReference>
<dbReference type="InterPro" id="IPR050166">
    <property type="entry name" value="ABC_transporter_ATP-bind"/>
</dbReference>
<sequence length="245" mass="26261">MQEHETVLDVEGVAVAFDGRPVLRGVGLQLRCGELVSLLGASGGGKTTLFNVIAGLLPADAGRVLLQGRDITGQSGQVSYMMQKDLLLESMRVADNVGLPLRLRGASKAQARAEAEALLPQFGLADAGDLWPAQLSGGMRQRAALARTYLFSREVMLLDEPFSALDAFTKAEMHQWFAQARQQLGLSVLLVTHDIDEAVLLSNRVLVLRDGAIAGEVAVARPAAEDFSLTEQFLEAKRAVKALLA</sequence>
<dbReference type="PROSITE" id="PS00211">
    <property type="entry name" value="ABC_TRANSPORTER_1"/>
    <property type="match status" value="1"/>
</dbReference>
<organism evidence="5 6">
    <name type="scientific">Parvibacter caecicola</name>
    <dbReference type="NCBI Taxonomy" id="747645"/>
    <lineage>
        <taxon>Bacteria</taxon>
        <taxon>Bacillati</taxon>
        <taxon>Actinomycetota</taxon>
        <taxon>Coriobacteriia</taxon>
        <taxon>Coriobacteriales</taxon>
        <taxon>Coriobacteriaceae</taxon>
        <taxon>Parvibacter</taxon>
    </lineage>
</organism>
<gene>
    <name evidence="5" type="ORF">E5982_05120</name>
</gene>
<dbReference type="PANTHER" id="PTHR42788">
    <property type="entry name" value="TAURINE IMPORT ATP-BINDING PROTEIN-RELATED"/>
    <property type="match status" value="1"/>
</dbReference>
<dbReference type="InterPro" id="IPR003439">
    <property type="entry name" value="ABC_transporter-like_ATP-bd"/>
</dbReference>
<dbReference type="PANTHER" id="PTHR42788:SF2">
    <property type="entry name" value="ABC TRANSPORTER ATP-BINDING PROTEIN"/>
    <property type="match status" value="1"/>
</dbReference>
<name>A0A4T9T7E4_9ACTN</name>
<dbReference type="OrthoDB" id="8773773at2"/>
<dbReference type="GO" id="GO:0016887">
    <property type="term" value="F:ATP hydrolysis activity"/>
    <property type="evidence" value="ECO:0007669"/>
    <property type="project" value="InterPro"/>
</dbReference>
<dbReference type="EMBL" id="SSTM01000003">
    <property type="protein sequence ID" value="TJW10664.1"/>
    <property type="molecule type" value="Genomic_DNA"/>
</dbReference>
<keyword evidence="3 5" id="KW-0067">ATP-binding</keyword>
<reference evidence="5 6" key="1">
    <citation type="submission" date="2019-04" db="EMBL/GenBank/DDBJ databases">
        <title>Microbes associate with the intestines of laboratory mice.</title>
        <authorList>
            <person name="Navarre W."/>
            <person name="Wong E."/>
            <person name="Huang K.C."/>
            <person name="Tropini C."/>
            <person name="Ng K."/>
            <person name="Yu B."/>
        </authorList>
    </citation>
    <scope>NUCLEOTIDE SEQUENCE [LARGE SCALE GENOMIC DNA]</scope>
    <source>
        <strain evidence="5 6">NM48_B13</strain>
    </source>
</reference>
<dbReference type="InterPro" id="IPR003593">
    <property type="entry name" value="AAA+_ATPase"/>
</dbReference>
<evidence type="ECO:0000313" key="5">
    <source>
        <dbReference type="EMBL" id="TJW10664.1"/>
    </source>
</evidence>
<dbReference type="SMART" id="SM00382">
    <property type="entry name" value="AAA"/>
    <property type="match status" value="1"/>
</dbReference>
<keyword evidence="6" id="KW-1185">Reference proteome</keyword>
<evidence type="ECO:0000256" key="3">
    <source>
        <dbReference type="ARBA" id="ARBA00022840"/>
    </source>
</evidence>
<evidence type="ECO:0000256" key="2">
    <source>
        <dbReference type="ARBA" id="ARBA00022741"/>
    </source>
</evidence>
<dbReference type="Proteomes" id="UP000309454">
    <property type="component" value="Unassembled WGS sequence"/>
</dbReference>
<dbReference type="AlphaFoldDB" id="A0A4T9T7E4"/>
<evidence type="ECO:0000256" key="1">
    <source>
        <dbReference type="ARBA" id="ARBA00022448"/>
    </source>
</evidence>
<protein>
    <submittedName>
        <fullName evidence="5">ABC transporter ATP-binding protein</fullName>
    </submittedName>
</protein>
<evidence type="ECO:0000313" key="6">
    <source>
        <dbReference type="Proteomes" id="UP000309454"/>
    </source>
</evidence>
<proteinExistence type="predicted"/>
<keyword evidence="2" id="KW-0547">Nucleotide-binding</keyword>
<keyword evidence="1" id="KW-0813">Transport</keyword>
<comment type="caution">
    <text evidence="5">The sequence shown here is derived from an EMBL/GenBank/DDBJ whole genome shotgun (WGS) entry which is preliminary data.</text>
</comment>
<evidence type="ECO:0000259" key="4">
    <source>
        <dbReference type="PROSITE" id="PS50893"/>
    </source>
</evidence>
<dbReference type="PROSITE" id="PS50893">
    <property type="entry name" value="ABC_TRANSPORTER_2"/>
    <property type="match status" value="1"/>
</dbReference>
<feature type="domain" description="ABC transporter" evidence="4">
    <location>
        <begin position="8"/>
        <end position="235"/>
    </location>
</feature>
<dbReference type="Gene3D" id="3.40.50.300">
    <property type="entry name" value="P-loop containing nucleotide triphosphate hydrolases"/>
    <property type="match status" value="1"/>
</dbReference>
<accession>A0A4T9T7E4</accession>
<dbReference type="RefSeq" id="WP_136845698.1">
    <property type="nucleotide sequence ID" value="NZ_CANSLK010000004.1"/>
</dbReference>